<proteinExistence type="predicted"/>
<evidence type="ECO:0000256" key="1">
    <source>
        <dbReference type="SAM" id="Phobius"/>
    </source>
</evidence>
<accession>A0AAE0WQF5</accession>
<reference evidence="2" key="1">
    <citation type="submission" date="2023-07" db="EMBL/GenBank/DDBJ databases">
        <title>Black Yeasts Isolated from many extreme environments.</title>
        <authorList>
            <person name="Coleine C."/>
            <person name="Stajich J.E."/>
            <person name="Selbmann L."/>
        </authorList>
    </citation>
    <scope>NUCLEOTIDE SEQUENCE</scope>
    <source>
        <strain evidence="2">CCFEE 5485</strain>
    </source>
</reference>
<evidence type="ECO:0000313" key="2">
    <source>
        <dbReference type="EMBL" id="KAK3676097.1"/>
    </source>
</evidence>
<sequence>MEAPSTALHEQETRKTRRRRILVAIAAFLVVAIVVIVVAVIFSNKRQHGLESTILVPLYIYPDNGSWNSLYKAIGSRPNLNFTAIINPSSGPGNASTPGADYVAAIQKLNSFSNVQSVGYVPTSLATRPVDEVLADISVYAGWCHTTNLSMHGIFFDEMPVNYSAATADYVGQIDVAVKISEGISSPRLVVHNPGAVPDPRLVLETTDVTISFEGDYNTFVQQQATLSSLPQPRSRYGVVVHSTPLSAKLDKLVDEMSHVAQSLFLTDLDENAYADFGSTWISFVRAVRA</sequence>
<comment type="caution">
    <text evidence="2">The sequence shown here is derived from an EMBL/GenBank/DDBJ whole genome shotgun (WGS) entry which is preliminary data.</text>
</comment>
<dbReference type="PANTHER" id="PTHR35040:SF9">
    <property type="entry name" value="4-LIKE CELL SURFACE PROTEIN, PUTATIVE (AFU_ORTHOLOGUE AFUA_4G14080)-RELATED"/>
    <property type="match status" value="1"/>
</dbReference>
<evidence type="ECO:0000313" key="3">
    <source>
        <dbReference type="Proteomes" id="UP001274830"/>
    </source>
</evidence>
<gene>
    <name evidence="2" type="ORF">LTR78_003847</name>
</gene>
<dbReference type="PANTHER" id="PTHR35040">
    <property type="match status" value="1"/>
</dbReference>
<dbReference type="Proteomes" id="UP001274830">
    <property type="component" value="Unassembled WGS sequence"/>
</dbReference>
<organism evidence="2 3">
    <name type="scientific">Recurvomyces mirabilis</name>
    <dbReference type="NCBI Taxonomy" id="574656"/>
    <lineage>
        <taxon>Eukaryota</taxon>
        <taxon>Fungi</taxon>
        <taxon>Dikarya</taxon>
        <taxon>Ascomycota</taxon>
        <taxon>Pezizomycotina</taxon>
        <taxon>Dothideomycetes</taxon>
        <taxon>Dothideomycetidae</taxon>
        <taxon>Mycosphaerellales</taxon>
        <taxon>Teratosphaeriaceae</taxon>
        <taxon>Recurvomyces</taxon>
    </lineage>
</organism>
<name>A0AAE0WQF5_9PEZI</name>
<keyword evidence="1" id="KW-0812">Transmembrane</keyword>
<keyword evidence="3" id="KW-1185">Reference proteome</keyword>
<dbReference type="Pfam" id="PF12138">
    <property type="entry name" value="Spherulin4"/>
    <property type="match status" value="1"/>
</dbReference>
<feature type="transmembrane region" description="Helical" evidence="1">
    <location>
        <begin position="21"/>
        <end position="42"/>
    </location>
</feature>
<evidence type="ECO:0008006" key="4">
    <source>
        <dbReference type="Google" id="ProtNLM"/>
    </source>
</evidence>
<keyword evidence="1" id="KW-1133">Transmembrane helix</keyword>
<keyword evidence="1" id="KW-0472">Membrane</keyword>
<dbReference type="AlphaFoldDB" id="A0AAE0WQF5"/>
<dbReference type="EMBL" id="JAUTXT010000011">
    <property type="protein sequence ID" value="KAK3676097.1"/>
    <property type="molecule type" value="Genomic_DNA"/>
</dbReference>
<protein>
    <recommendedName>
        <fullName evidence="4">Spherulin 4-like cell surface protein</fullName>
    </recommendedName>
</protein>
<dbReference type="InterPro" id="IPR021986">
    <property type="entry name" value="Spherulin4"/>
</dbReference>